<dbReference type="InterPro" id="IPR014710">
    <property type="entry name" value="RmlC-like_jellyroll"/>
</dbReference>
<gene>
    <name evidence="1" type="ORF">OEZ60_14125</name>
</gene>
<dbReference type="Proteomes" id="UP001209535">
    <property type="component" value="Unassembled WGS sequence"/>
</dbReference>
<dbReference type="Gene3D" id="2.60.120.10">
    <property type="entry name" value="Jelly Rolls"/>
    <property type="match status" value="1"/>
</dbReference>
<comment type="caution">
    <text evidence="1">The sequence shown here is derived from an EMBL/GenBank/DDBJ whole genome shotgun (WGS) entry which is preliminary data.</text>
</comment>
<sequence>MTLPADDLQALAELHGGFGQPGSGRVRYAAAMHFYRKGLMSAEVLEVYRICSARDGEDPAGLLNARALKADIPPRPQPDRELALRGLLGEIDRYLAGLSGPGISETRAGLAAHRDGPVRPGARSDLAVVRAHLPDALAAFATERPALAAAIEEAMPHLGWRAYDSYPPEEIGAAFRAGHAYASLIGEGAIPAEDVDLGLFLIAPGLLYRDHAHSAPELYAPLTGPHGWRFAPDAPLVIKPAHEPVWNEPDVPHLTKVGPRPFLCIYCWTKDANEPARIIPAGDWDTLERGVIEA</sequence>
<evidence type="ECO:0000313" key="2">
    <source>
        <dbReference type="Proteomes" id="UP001209535"/>
    </source>
</evidence>
<keyword evidence="2" id="KW-1185">Reference proteome</keyword>
<organism evidence="1 2">
    <name type="scientific">Albidovulum salinarum</name>
    <dbReference type="NCBI Taxonomy" id="2984153"/>
    <lineage>
        <taxon>Bacteria</taxon>
        <taxon>Pseudomonadati</taxon>
        <taxon>Pseudomonadota</taxon>
        <taxon>Alphaproteobacteria</taxon>
        <taxon>Rhodobacterales</taxon>
        <taxon>Paracoccaceae</taxon>
        <taxon>Albidovulum</taxon>
    </lineage>
</organism>
<name>A0ABT2X695_9RHOB</name>
<dbReference type="Pfam" id="PF16867">
    <property type="entry name" value="DMSP_lyase"/>
    <property type="match status" value="1"/>
</dbReference>
<dbReference type="EMBL" id="JAOVQO010000013">
    <property type="protein sequence ID" value="MCU9849140.1"/>
    <property type="molecule type" value="Genomic_DNA"/>
</dbReference>
<dbReference type="InterPro" id="IPR031723">
    <property type="entry name" value="DMSP_lyase"/>
</dbReference>
<dbReference type="GO" id="GO:0016829">
    <property type="term" value="F:lyase activity"/>
    <property type="evidence" value="ECO:0007669"/>
    <property type="project" value="UniProtKB-KW"/>
</dbReference>
<accession>A0ABT2X695</accession>
<evidence type="ECO:0000313" key="1">
    <source>
        <dbReference type="EMBL" id="MCU9849140.1"/>
    </source>
</evidence>
<protein>
    <submittedName>
        <fullName evidence="1">Dimethylsulfoniopropionate lyase</fullName>
    </submittedName>
</protein>
<dbReference type="RefSeq" id="WP_263337468.1">
    <property type="nucleotide sequence ID" value="NZ_JAOVQO010000013.1"/>
</dbReference>
<reference evidence="1 2" key="1">
    <citation type="submission" date="2022-10" db="EMBL/GenBank/DDBJ databases">
        <title>Defluviimonas sp. nov., isolated from ocean surface sediments.</title>
        <authorList>
            <person name="He W."/>
            <person name="Wang L."/>
            <person name="Zhang D.-F."/>
        </authorList>
    </citation>
    <scope>NUCLEOTIDE SEQUENCE [LARGE SCALE GENOMIC DNA]</scope>
    <source>
        <strain evidence="1 2">WL0024</strain>
    </source>
</reference>
<proteinExistence type="predicted"/>
<keyword evidence="1" id="KW-0456">Lyase</keyword>